<feature type="domain" description="D-alanyl-D-alanine carboxypeptidase-like core" evidence="1">
    <location>
        <begin position="91"/>
        <end position="193"/>
    </location>
</feature>
<keyword evidence="3" id="KW-1185">Reference proteome</keyword>
<protein>
    <submittedName>
        <fullName evidence="2">Peptidase M15</fullName>
    </submittedName>
</protein>
<evidence type="ECO:0000313" key="2">
    <source>
        <dbReference type="EMBL" id="NKG20466.1"/>
    </source>
</evidence>
<organism evidence="2 3">
    <name type="scientific">Paeniglutamicibacter terrestris</name>
    <dbReference type="NCBI Taxonomy" id="2723403"/>
    <lineage>
        <taxon>Bacteria</taxon>
        <taxon>Bacillati</taxon>
        <taxon>Actinomycetota</taxon>
        <taxon>Actinomycetes</taxon>
        <taxon>Micrococcales</taxon>
        <taxon>Micrococcaceae</taxon>
        <taxon>Paeniglutamicibacter</taxon>
    </lineage>
</organism>
<reference evidence="2 3" key="1">
    <citation type="submission" date="2020-04" db="EMBL/GenBank/DDBJ databases">
        <title>Paeniglutamicibacter sp. ANT13_2, a novel actinomycete isolated from sediment in Antarctica.</title>
        <authorList>
            <person name="Sakdapetsiri C."/>
            <person name="Pinyakong O."/>
        </authorList>
    </citation>
    <scope>NUCLEOTIDE SEQUENCE [LARGE SCALE GENOMIC DNA]</scope>
    <source>
        <strain evidence="2 3">ANT13_2</strain>
    </source>
</reference>
<dbReference type="Pfam" id="PF02557">
    <property type="entry name" value="VanY"/>
    <property type="match status" value="1"/>
</dbReference>
<dbReference type="InterPro" id="IPR009045">
    <property type="entry name" value="Zn_M74/Hedgehog-like"/>
</dbReference>
<dbReference type="SUPFAM" id="SSF55166">
    <property type="entry name" value="Hedgehog/DD-peptidase"/>
    <property type="match status" value="1"/>
</dbReference>
<gene>
    <name evidence="2" type="ORF">HED64_07035</name>
</gene>
<dbReference type="InterPro" id="IPR003709">
    <property type="entry name" value="VanY-like_core_dom"/>
</dbReference>
<evidence type="ECO:0000313" key="3">
    <source>
        <dbReference type="Proteomes" id="UP000746595"/>
    </source>
</evidence>
<comment type="caution">
    <text evidence="2">The sequence shown here is derived from an EMBL/GenBank/DDBJ whole genome shotgun (WGS) entry which is preliminary data.</text>
</comment>
<proteinExistence type="predicted"/>
<accession>A0ABX1G2J1</accession>
<dbReference type="Proteomes" id="UP000746595">
    <property type="component" value="Unassembled WGS sequence"/>
</dbReference>
<name>A0ABX1G2J1_9MICC</name>
<dbReference type="EMBL" id="JAAWVT010000002">
    <property type="protein sequence ID" value="NKG20466.1"/>
    <property type="molecule type" value="Genomic_DNA"/>
</dbReference>
<evidence type="ECO:0000259" key="1">
    <source>
        <dbReference type="Pfam" id="PF02557"/>
    </source>
</evidence>
<dbReference type="CDD" id="cd14814">
    <property type="entry name" value="Peptidase_M15"/>
    <property type="match status" value="1"/>
</dbReference>
<dbReference type="Gene3D" id="3.30.1380.10">
    <property type="match status" value="1"/>
</dbReference>
<dbReference type="RefSeq" id="WP_168151348.1">
    <property type="nucleotide sequence ID" value="NZ_JAAWVT010000002.1"/>
</dbReference>
<sequence>MMKFPSQVGRSARNKALRLCIVLTGVLVFVVSLLGLGYALKPTTGEMTTAGFDTIAGKTAGSTSAQVLALGEKYGNGRIPTSELVQVAPERYLTPDAATGFAALAAGLRAAGHDVKINSAYRTLAEQEELVSDLGLLGEGGTAAAVGTSEHGMAISVDLTLNGAALTWMFARAQDSGFSQTVAEEPWHWTWIGID</sequence>